<protein>
    <submittedName>
        <fullName evidence="5">SAM-dependent methyltransferase</fullName>
    </submittedName>
</protein>
<dbReference type="GO" id="GO:0008168">
    <property type="term" value="F:methyltransferase activity"/>
    <property type="evidence" value="ECO:0007669"/>
    <property type="project" value="UniProtKB-KW"/>
</dbReference>
<dbReference type="Pfam" id="PF13649">
    <property type="entry name" value="Methyltransf_25"/>
    <property type="match status" value="1"/>
</dbReference>
<comment type="caution">
    <text evidence="5">The sequence shown here is derived from an EMBL/GenBank/DDBJ whole genome shotgun (WGS) entry which is preliminary data.</text>
</comment>
<evidence type="ECO:0000256" key="1">
    <source>
        <dbReference type="ARBA" id="ARBA00022603"/>
    </source>
</evidence>
<dbReference type="Gene3D" id="3.40.50.150">
    <property type="entry name" value="Vaccinia Virus protein VP39"/>
    <property type="match status" value="1"/>
</dbReference>
<dbReference type="EMBL" id="JBEPLZ010000002">
    <property type="protein sequence ID" value="MET3568967.1"/>
    <property type="molecule type" value="Genomic_DNA"/>
</dbReference>
<evidence type="ECO:0000256" key="3">
    <source>
        <dbReference type="ARBA" id="ARBA00022691"/>
    </source>
</evidence>
<keyword evidence="2" id="KW-0808">Transferase</keyword>
<dbReference type="SUPFAM" id="SSF53335">
    <property type="entry name" value="S-adenosyl-L-methionine-dependent methyltransferases"/>
    <property type="match status" value="1"/>
</dbReference>
<dbReference type="CDD" id="cd02440">
    <property type="entry name" value="AdoMet_MTases"/>
    <property type="match status" value="1"/>
</dbReference>
<dbReference type="PANTHER" id="PTHR43464:SF19">
    <property type="entry name" value="UBIQUINONE BIOSYNTHESIS O-METHYLTRANSFERASE, MITOCHONDRIAL"/>
    <property type="match status" value="1"/>
</dbReference>
<organism evidence="5 6">
    <name type="scientific">Enterocloster citroniae</name>
    <dbReference type="NCBI Taxonomy" id="358743"/>
    <lineage>
        <taxon>Bacteria</taxon>
        <taxon>Bacillati</taxon>
        <taxon>Bacillota</taxon>
        <taxon>Clostridia</taxon>
        <taxon>Lachnospirales</taxon>
        <taxon>Lachnospiraceae</taxon>
        <taxon>Enterocloster</taxon>
    </lineage>
</organism>
<evidence type="ECO:0000313" key="6">
    <source>
        <dbReference type="Proteomes" id="UP001549200"/>
    </source>
</evidence>
<proteinExistence type="predicted"/>
<dbReference type="InterPro" id="IPR029063">
    <property type="entry name" value="SAM-dependent_MTases_sf"/>
</dbReference>
<dbReference type="GeneID" id="93161868"/>
<name>A0ABV2FSH9_9FIRM</name>
<evidence type="ECO:0000313" key="5">
    <source>
        <dbReference type="EMBL" id="MET3568967.1"/>
    </source>
</evidence>
<accession>A0ABV2FSH9</accession>
<dbReference type="InterPro" id="IPR041698">
    <property type="entry name" value="Methyltransf_25"/>
</dbReference>
<evidence type="ECO:0000256" key="2">
    <source>
        <dbReference type="ARBA" id="ARBA00022679"/>
    </source>
</evidence>
<evidence type="ECO:0000259" key="4">
    <source>
        <dbReference type="Pfam" id="PF13649"/>
    </source>
</evidence>
<keyword evidence="1 5" id="KW-0489">Methyltransferase</keyword>
<dbReference type="PANTHER" id="PTHR43464">
    <property type="entry name" value="METHYLTRANSFERASE"/>
    <property type="match status" value="1"/>
</dbReference>
<dbReference type="Proteomes" id="UP001549200">
    <property type="component" value="Unassembled WGS sequence"/>
</dbReference>
<dbReference type="GO" id="GO:0032259">
    <property type="term" value="P:methylation"/>
    <property type="evidence" value="ECO:0007669"/>
    <property type="project" value="UniProtKB-KW"/>
</dbReference>
<dbReference type="RefSeq" id="WP_322746752.1">
    <property type="nucleotide sequence ID" value="NZ_CABJDD010000003.1"/>
</dbReference>
<keyword evidence="6" id="KW-1185">Reference proteome</keyword>
<feature type="domain" description="Methyltransferase" evidence="4">
    <location>
        <begin position="71"/>
        <end position="165"/>
    </location>
</feature>
<dbReference type="Gene3D" id="2.20.25.110">
    <property type="entry name" value="S-adenosyl-L-methionine-dependent methyltransferases"/>
    <property type="match status" value="1"/>
</dbReference>
<sequence length="280" mass="31882">MMYKHMIQFLDRPDLYQKTEAAFWDDEHISGEMLKAHLAPDFEGASRKLEFIQRSAAWIGEIMPPAKYPRILDVGCGPGLYTERFAKMGYGTTGMDLSRRSVQYARDSAASQGLDITYYCQNYLAMELEETFDAAVMIYCDYGVLPDHERRTLLRNLYNHLRPGGKVLLDVFSMESYRRFEELQTWETCPKGGFWKKEGYIALTGKYRCTDHVTLEQVTVIGERETKAYCLWNTYFTKEMLVREAGEAGFGVCGVLGDVAGSPCREDGPTIAILIEKQAG</sequence>
<reference evidence="5 6" key="1">
    <citation type="submission" date="2024-06" db="EMBL/GenBank/DDBJ databases">
        <title>Genomic Encyclopedia of Type Strains, Phase IV (KMG-IV): sequencing the most valuable type-strain genomes for metagenomic binning, comparative biology and taxonomic classification.</title>
        <authorList>
            <person name="Goeker M."/>
        </authorList>
    </citation>
    <scope>NUCLEOTIDE SEQUENCE [LARGE SCALE GENOMIC DNA]</scope>
    <source>
        <strain evidence="5 6">DSM 19261</strain>
    </source>
</reference>
<gene>
    <name evidence="5" type="ORF">ABID13_000586</name>
</gene>
<keyword evidence="3" id="KW-0949">S-adenosyl-L-methionine</keyword>